<accession>A0A146JX00</accession>
<gene>
    <name evidence="3" type="ORF">TPC1_31837</name>
</gene>
<feature type="region of interest" description="Disordered" evidence="2">
    <location>
        <begin position="117"/>
        <end position="155"/>
    </location>
</feature>
<feature type="compositionally biased region" description="Polar residues" evidence="2">
    <location>
        <begin position="125"/>
        <end position="155"/>
    </location>
</feature>
<proteinExistence type="predicted"/>
<organism evidence="3">
    <name type="scientific">Trepomonas sp. PC1</name>
    <dbReference type="NCBI Taxonomy" id="1076344"/>
    <lineage>
        <taxon>Eukaryota</taxon>
        <taxon>Metamonada</taxon>
        <taxon>Diplomonadida</taxon>
        <taxon>Hexamitidae</taxon>
        <taxon>Hexamitinae</taxon>
        <taxon>Trepomonas</taxon>
    </lineage>
</organism>
<feature type="coiled-coil region" evidence="1">
    <location>
        <begin position="59"/>
        <end position="114"/>
    </location>
</feature>
<sequence>NLEFIRKQIRQLEHKSMLYNQEAFTSQQKQEPQIQPYIDMKVVNRFSQQQLPVEVIDSKQQIQNMFQNFQQTNQIIQEEQQKPLKEIKKNYYEFDKLKMDFQLLKEKNEQLQREHVSQLPHKTQILDQTASKNTVFRPSQEPQPRQQITRSPQFQQPIEEAVAVPVYHQKHSEPPIQQISPRLQKASLKPIVQIQKSQKQKRFQMQFESSEPKTQEIYAQKQKQKVQLEVPLLKPQLNKNEVDCQSEFDKMTVETNSCKRNKKSQNNMVFEIEPEVEIEKIDEKEQEELWKLAQKYQMRFEE</sequence>
<evidence type="ECO:0000313" key="3">
    <source>
        <dbReference type="EMBL" id="JAP88668.1"/>
    </source>
</evidence>
<dbReference type="EMBL" id="GDID01007938">
    <property type="protein sequence ID" value="JAP88668.1"/>
    <property type="molecule type" value="Transcribed_RNA"/>
</dbReference>
<protein>
    <submittedName>
        <fullName evidence="3">Uncharacterized protein</fullName>
    </submittedName>
</protein>
<feature type="non-terminal residue" evidence="3">
    <location>
        <position position="1"/>
    </location>
</feature>
<evidence type="ECO:0000256" key="1">
    <source>
        <dbReference type="SAM" id="Coils"/>
    </source>
</evidence>
<name>A0A146JX00_9EUKA</name>
<dbReference type="AlphaFoldDB" id="A0A146JX00"/>
<reference evidence="3" key="1">
    <citation type="submission" date="2015-07" db="EMBL/GenBank/DDBJ databases">
        <title>Adaptation to a free-living lifestyle via gene acquisitions in the diplomonad Trepomonas sp. PC1.</title>
        <authorList>
            <person name="Xu F."/>
            <person name="Jerlstrom-Hultqvist J."/>
            <person name="Kolisko M."/>
            <person name="Simpson A.G.B."/>
            <person name="Roger A.J."/>
            <person name="Svard S.G."/>
            <person name="Andersson J.O."/>
        </authorList>
    </citation>
    <scope>NUCLEOTIDE SEQUENCE</scope>
    <source>
        <strain evidence="3">PC1</strain>
    </source>
</reference>
<keyword evidence="1" id="KW-0175">Coiled coil</keyword>
<evidence type="ECO:0000256" key="2">
    <source>
        <dbReference type="SAM" id="MobiDB-lite"/>
    </source>
</evidence>